<dbReference type="GO" id="GO:0032259">
    <property type="term" value="P:methylation"/>
    <property type="evidence" value="ECO:0007669"/>
    <property type="project" value="UniProtKB-KW"/>
</dbReference>
<dbReference type="EC" id="2.1.1.80" evidence="2"/>
<dbReference type="OrthoDB" id="9816309at2"/>
<dbReference type="SUPFAM" id="SSF53335">
    <property type="entry name" value="S-adenosyl-L-methionine-dependent methyltransferases"/>
    <property type="match status" value="1"/>
</dbReference>
<evidence type="ECO:0000256" key="1">
    <source>
        <dbReference type="ARBA" id="ARBA00001541"/>
    </source>
</evidence>
<organism evidence="7 8">
    <name type="scientific">Roseovarius atlanticus</name>
    <dbReference type="NCBI Taxonomy" id="1641875"/>
    <lineage>
        <taxon>Bacteria</taxon>
        <taxon>Pseudomonadati</taxon>
        <taxon>Pseudomonadota</taxon>
        <taxon>Alphaproteobacteria</taxon>
        <taxon>Rhodobacterales</taxon>
        <taxon>Roseobacteraceae</taxon>
        <taxon>Roseovarius</taxon>
    </lineage>
</organism>
<dbReference type="PRINTS" id="PR00996">
    <property type="entry name" value="CHERMTFRASE"/>
</dbReference>
<dbReference type="STRING" id="1641875.XM53_19380"/>
<dbReference type="SMART" id="SM00138">
    <property type="entry name" value="MeTrc"/>
    <property type="match status" value="1"/>
</dbReference>
<comment type="caution">
    <text evidence="7">The sequence shown here is derived from an EMBL/GenBank/DDBJ whole genome shotgun (WGS) entry which is preliminary data.</text>
</comment>
<dbReference type="InterPro" id="IPR000780">
    <property type="entry name" value="CheR_MeTrfase"/>
</dbReference>
<dbReference type="InterPro" id="IPR022641">
    <property type="entry name" value="CheR_N"/>
</dbReference>
<dbReference type="InterPro" id="IPR036804">
    <property type="entry name" value="CheR_N_sf"/>
</dbReference>
<reference evidence="7 8" key="1">
    <citation type="submission" date="2015-04" db="EMBL/GenBank/DDBJ databases">
        <title>The draft genome sequence of Roseovarius sp.R12b.</title>
        <authorList>
            <person name="Li G."/>
            <person name="Lai Q."/>
            <person name="Shao Z."/>
            <person name="Yan P."/>
        </authorList>
    </citation>
    <scope>NUCLEOTIDE SEQUENCE [LARGE SCALE GENOMIC DNA]</scope>
    <source>
        <strain evidence="7 8">R12B</strain>
    </source>
</reference>
<dbReference type="AlphaFoldDB" id="A0A0T5NPG8"/>
<evidence type="ECO:0000259" key="6">
    <source>
        <dbReference type="PROSITE" id="PS50123"/>
    </source>
</evidence>
<evidence type="ECO:0000256" key="2">
    <source>
        <dbReference type="ARBA" id="ARBA00012534"/>
    </source>
</evidence>
<dbReference type="RefSeq" id="WP_057796378.1">
    <property type="nucleotide sequence ID" value="NZ_LAXJ01000027.1"/>
</dbReference>
<dbReference type="PROSITE" id="PS50123">
    <property type="entry name" value="CHER"/>
    <property type="match status" value="1"/>
</dbReference>
<keyword evidence="5" id="KW-0949">S-adenosyl-L-methionine</keyword>
<dbReference type="InterPro" id="IPR050903">
    <property type="entry name" value="Bact_Chemotaxis_MeTrfase"/>
</dbReference>
<dbReference type="InterPro" id="IPR022642">
    <property type="entry name" value="CheR_C"/>
</dbReference>
<proteinExistence type="predicted"/>
<keyword evidence="4" id="KW-0808">Transferase</keyword>
<evidence type="ECO:0000256" key="4">
    <source>
        <dbReference type="ARBA" id="ARBA00022679"/>
    </source>
</evidence>
<dbReference type="GO" id="GO:0008983">
    <property type="term" value="F:protein-glutamate O-methyltransferase activity"/>
    <property type="evidence" value="ECO:0007669"/>
    <property type="project" value="UniProtKB-EC"/>
</dbReference>
<dbReference type="Gene3D" id="1.10.155.10">
    <property type="entry name" value="Chemotaxis receptor methyltransferase CheR, N-terminal domain"/>
    <property type="match status" value="1"/>
</dbReference>
<evidence type="ECO:0000313" key="7">
    <source>
        <dbReference type="EMBL" id="KRS10705.1"/>
    </source>
</evidence>
<feature type="domain" description="CheR-type methyltransferase" evidence="6">
    <location>
        <begin position="1"/>
        <end position="275"/>
    </location>
</feature>
<dbReference type="Pfam" id="PF01739">
    <property type="entry name" value="CheR"/>
    <property type="match status" value="1"/>
</dbReference>
<comment type="catalytic activity">
    <reaction evidence="1">
        <text>L-glutamyl-[protein] + S-adenosyl-L-methionine = [protein]-L-glutamate 5-O-methyl ester + S-adenosyl-L-homocysteine</text>
        <dbReference type="Rhea" id="RHEA:24452"/>
        <dbReference type="Rhea" id="RHEA-COMP:10208"/>
        <dbReference type="Rhea" id="RHEA-COMP:10311"/>
        <dbReference type="ChEBI" id="CHEBI:29973"/>
        <dbReference type="ChEBI" id="CHEBI:57856"/>
        <dbReference type="ChEBI" id="CHEBI:59789"/>
        <dbReference type="ChEBI" id="CHEBI:82795"/>
        <dbReference type="EC" id="2.1.1.80"/>
    </reaction>
</comment>
<dbReference type="CDD" id="cd02440">
    <property type="entry name" value="AdoMet_MTases"/>
    <property type="match status" value="1"/>
</dbReference>
<dbReference type="PATRIC" id="fig|1641875.4.peg.2413"/>
<dbReference type="EMBL" id="LAXJ01000027">
    <property type="protein sequence ID" value="KRS10705.1"/>
    <property type="molecule type" value="Genomic_DNA"/>
</dbReference>
<dbReference type="PANTHER" id="PTHR24422:SF26">
    <property type="entry name" value="CHEMOTAXIS PROTEIN METHYLTRANSFERASE"/>
    <property type="match status" value="1"/>
</dbReference>
<keyword evidence="8" id="KW-1185">Reference proteome</keyword>
<dbReference type="Gene3D" id="3.40.50.150">
    <property type="entry name" value="Vaccinia Virus protein VP39"/>
    <property type="match status" value="1"/>
</dbReference>
<dbReference type="Proteomes" id="UP000051295">
    <property type="component" value="Unassembled WGS sequence"/>
</dbReference>
<dbReference type="InterPro" id="IPR029063">
    <property type="entry name" value="SAM-dependent_MTases_sf"/>
</dbReference>
<evidence type="ECO:0000256" key="5">
    <source>
        <dbReference type="ARBA" id="ARBA00022691"/>
    </source>
</evidence>
<accession>A0A0T5NPG8</accession>
<dbReference type="SUPFAM" id="SSF47757">
    <property type="entry name" value="Chemotaxis receptor methyltransferase CheR, N-terminal domain"/>
    <property type="match status" value="1"/>
</dbReference>
<evidence type="ECO:0000313" key="8">
    <source>
        <dbReference type="Proteomes" id="UP000051295"/>
    </source>
</evidence>
<dbReference type="Pfam" id="PF03705">
    <property type="entry name" value="CheR_N"/>
    <property type="match status" value="1"/>
</dbReference>
<keyword evidence="3" id="KW-0489">Methyltransferase</keyword>
<protein>
    <recommendedName>
        <fullName evidence="2">protein-glutamate O-methyltransferase</fullName>
        <ecNumber evidence="2">2.1.1.80</ecNumber>
    </recommendedName>
</protein>
<evidence type="ECO:0000256" key="3">
    <source>
        <dbReference type="ARBA" id="ARBA00022603"/>
    </source>
</evidence>
<gene>
    <name evidence="7" type="ORF">XM53_19380</name>
</gene>
<dbReference type="PANTHER" id="PTHR24422">
    <property type="entry name" value="CHEMOTAXIS PROTEIN METHYLTRANSFERASE"/>
    <property type="match status" value="1"/>
</dbReference>
<sequence>MELPKMMSDGDFAKLRAVVYAQTGISIGDARRSLLVTRLRPRLRELGLSSYKDYIARVAQDPAEKQELTNRVTTNETYFYRTPRVWTYFNDVFVPGFTATTRNRAMRVWSAAASTGEEAHTAGVFLEEVRQRDSGFDYTILGTDISSRVIDIATKGLYKGRPVDRFQKERPEIFQRHMIGSDEAGWSVAPQIKSRLRFRPHNLLGPLTNTAQFDAVFLRNVLIYFTAADQQRILRHVRRVLHPDGVLFIGESESLKHIETDFEQIEPIIYRPVLRKVQAAS</sequence>
<name>A0A0T5NPG8_9RHOB</name>